<feature type="compositionally biased region" description="Basic and acidic residues" evidence="7">
    <location>
        <begin position="122"/>
        <end position="137"/>
    </location>
</feature>
<dbReference type="GO" id="GO:0000981">
    <property type="term" value="F:DNA-binding transcription factor activity, RNA polymerase II-specific"/>
    <property type="evidence" value="ECO:0007669"/>
    <property type="project" value="TreeGrafter"/>
</dbReference>
<evidence type="ECO:0000256" key="5">
    <source>
        <dbReference type="ARBA" id="ARBA00023242"/>
    </source>
</evidence>
<keyword evidence="10" id="KW-1185">Reference proteome</keyword>
<organism evidence="9 10">
    <name type="scientific">Suillus luteus UH-Slu-Lm8-n1</name>
    <dbReference type="NCBI Taxonomy" id="930992"/>
    <lineage>
        <taxon>Eukaryota</taxon>
        <taxon>Fungi</taxon>
        <taxon>Dikarya</taxon>
        <taxon>Basidiomycota</taxon>
        <taxon>Agaricomycotina</taxon>
        <taxon>Agaricomycetes</taxon>
        <taxon>Agaricomycetidae</taxon>
        <taxon>Boletales</taxon>
        <taxon>Suillineae</taxon>
        <taxon>Suillaceae</taxon>
        <taxon>Suillus</taxon>
    </lineage>
</organism>
<feature type="compositionally biased region" description="Low complexity" evidence="7">
    <location>
        <begin position="7"/>
        <end position="37"/>
    </location>
</feature>
<dbReference type="STRING" id="930992.A0A0D0A6L3"/>
<keyword evidence="5" id="KW-0539">Nucleus</keyword>
<evidence type="ECO:0000256" key="2">
    <source>
        <dbReference type="ARBA" id="ARBA00023015"/>
    </source>
</evidence>
<reference evidence="10" key="2">
    <citation type="submission" date="2015-01" db="EMBL/GenBank/DDBJ databases">
        <title>Evolutionary Origins and Diversification of the Mycorrhizal Mutualists.</title>
        <authorList>
            <consortium name="DOE Joint Genome Institute"/>
            <consortium name="Mycorrhizal Genomics Consortium"/>
            <person name="Kohler A."/>
            <person name="Kuo A."/>
            <person name="Nagy L.G."/>
            <person name="Floudas D."/>
            <person name="Copeland A."/>
            <person name="Barry K.W."/>
            <person name="Cichocki N."/>
            <person name="Veneault-Fourrey C."/>
            <person name="LaButti K."/>
            <person name="Lindquist E.A."/>
            <person name="Lipzen A."/>
            <person name="Lundell T."/>
            <person name="Morin E."/>
            <person name="Murat C."/>
            <person name="Riley R."/>
            <person name="Ohm R."/>
            <person name="Sun H."/>
            <person name="Tunlid A."/>
            <person name="Henrissat B."/>
            <person name="Grigoriev I.V."/>
            <person name="Hibbett D.S."/>
            <person name="Martin F."/>
        </authorList>
    </citation>
    <scope>NUCLEOTIDE SEQUENCE [LARGE SCALE GENOMIC DNA]</scope>
    <source>
        <strain evidence="10">UH-Slu-Lm8-n1</strain>
    </source>
</reference>
<reference evidence="9 10" key="1">
    <citation type="submission" date="2014-04" db="EMBL/GenBank/DDBJ databases">
        <authorList>
            <consortium name="DOE Joint Genome Institute"/>
            <person name="Kuo A."/>
            <person name="Ruytinx J."/>
            <person name="Rineau F."/>
            <person name="Colpaert J."/>
            <person name="Kohler A."/>
            <person name="Nagy L.G."/>
            <person name="Floudas D."/>
            <person name="Copeland A."/>
            <person name="Barry K.W."/>
            <person name="Cichocki N."/>
            <person name="Veneault-Fourrey C."/>
            <person name="LaButti K."/>
            <person name="Lindquist E.A."/>
            <person name="Lipzen A."/>
            <person name="Lundell T."/>
            <person name="Morin E."/>
            <person name="Murat C."/>
            <person name="Sun H."/>
            <person name="Tunlid A."/>
            <person name="Henrissat B."/>
            <person name="Grigoriev I.V."/>
            <person name="Hibbett D.S."/>
            <person name="Martin F."/>
            <person name="Nordberg H.P."/>
            <person name="Cantor M.N."/>
            <person name="Hua S.X."/>
        </authorList>
    </citation>
    <scope>NUCLEOTIDE SEQUENCE [LARGE SCALE GENOMIC DNA]</scope>
    <source>
        <strain evidence="9 10">UH-Slu-Lm8-n1</strain>
    </source>
</reference>
<dbReference type="SMART" id="SM00338">
    <property type="entry name" value="BRLZ"/>
    <property type="match status" value="1"/>
</dbReference>
<dbReference type="EMBL" id="KN835466">
    <property type="protein sequence ID" value="KIK37246.1"/>
    <property type="molecule type" value="Genomic_DNA"/>
</dbReference>
<evidence type="ECO:0000256" key="4">
    <source>
        <dbReference type="ARBA" id="ARBA00023163"/>
    </source>
</evidence>
<dbReference type="AlphaFoldDB" id="A0A0D0A6L3"/>
<dbReference type="InterPro" id="IPR052470">
    <property type="entry name" value="ER_Stress-Reg_TF"/>
</dbReference>
<name>A0A0D0A6L3_9AGAM</name>
<feature type="region of interest" description="Disordered" evidence="7">
    <location>
        <begin position="88"/>
        <end position="137"/>
    </location>
</feature>
<dbReference type="Pfam" id="PF07716">
    <property type="entry name" value="bZIP_2"/>
    <property type="match status" value="1"/>
</dbReference>
<dbReference type="CDD" id="cd14812">
    <property type="entry name" value="bZIP_u3"/>
    <property type="match status" value="1"/>
</dbReference>
<dbReference type="InterPro" id="IPR004827">
    <property type="entry name" value="bZIP"/>
</dbReference>
<keyword evidence="4" id="KW-0804">Transcription</keyword>
<feature type="region of interest" description="Disordered" evidence="7">
    <location>
        <begin position="166"/>
        <end position="214"/>
    </location>
</feature>
<evidence type="ECO:0000313" key="9">
    <source>
        <dbReference type="EMBL" id="KIK37246.1"/>
    </source>
</evidence>
<dbReference type="InterPro" id="IPR046347">
    <property type="entry name" value="bZIP_sf"/>
</dbReference>
<evidence type="ECO:0000256" key="3">
    <source>
        <dbReference type="ARBA" id="ARBA00023125"/>
    </source>
</evidence>
<dbReference type="HOGENOM" id="CLU_044756_0_0_1"/>
<evidence type="ECO:0000313" key="10">
    <source>
        <dbReference type="Proteomes" id="UP000054485"/>
    </source>
</evidence>
<keyword evidence="3" id="KW-0238">DNA-binding</keyword>
<accession>A0A0D0A6L3</accession>
<proteinExistence type="predicted"/>
<evidence type="ECO:0000256" key="6">
    <source>
        <dbReference type="ARBA" id="ARBA00040165"/>
    </source>
</evidence>
<sequence>MSPPNFVDPSSLSLPSSSSLKRPASPSSSRADSPDVSIPEPPRKRPRSAITPEERKEARAHRNRIAAQNSRDRRKAQYSLLERRVAELEEENRRLRAGVPMTIPASPSVSSTSEPEVVTIQHEQERKRKRAEEQRERENLELRERIRTLEMGYEAVLRTLATQGANPATLHETSSSTPILSSACGPSPASAKSTSTADSASPTPSSPKSTSLATLSYPLSPAPTHSSLSDSPMLFLGDSFDFPLSPTFSLSDLTPSDPPAPVDTPQETLDLSSIGHAPTRHLARVATTTAHAAVSLQRVGSIRLVTGPARASRCTTVLRSRLAATDAALTRLFAEILASPPAGTCALPGTCPSAQDTNSTQVLSEPSIEKLGLGLVTSGVNTANWAEQVNVEMGIERLLEMLPSTHDVAIDSSTTFDVDMDFSDALVWDEVSVY</sequence>
<feature type="region of interest" description="Disordered" evidence="7">
    <location>
        <begin position="1"/>
        <end position="76"/>
    </location>
</feature>
<dbReference type="PANTHER" id="PTHR46542:SF1">
    <property type="entry name" value="X-BOX BINDING PROTEIN 1"/>
    <property type="match status" value="1"/>
</dbReference>
<gene>
    <name evidence="9" type="ORF">CY34DRAFT_93076</name>
</gene>
<dbReference type="SUPFAM" id="SSF57959">
    <property type="entry name" value="Leucine zipper domain"/>
    <property type="match status" value="1"/>
</dbReference>
<dbReference type="Gene3D" id="1.20.5.170">
    <property type="match status" value="1"/>
</dbReference>
<dbReference type="OrthoDB" id="295274at2759"/>
<dbReference type="GO" id="GO:0000977">
    <property type="term" value="F:RNA polymerase II transcription regulatory region sequence-specific DNA binding"/>
    <property type="evidence" value="ECO:0007669"/>
    <property type="project" value="TreeGrafter"/>
</dbReference>
<protein>
    <recommendedName>
        <fullName evidence="6">X-box-binding protein 1</fullName>
    </recommendedName>
</protein>
<dbReference type="PROSITE" id="PS00036">
    <property type="entry name" value="BZIP_BASIC"/>
    <property type="match status" value="1"/>
</dbReference>
<evidence type="ECO:0000259" key="8">
    <source>
        <dbReference type="PROSITE" id="PS50217"/>
    </source>
</evidence>
<keyword evidence="2" id="KW-0805">Transcription regulation</keyword>
<dbReference type="InParanoid" id="A0A0D0A6L3"/>
<dbReference type="PROSITE" id="PS50217">
    <property type="entry name" value="BZIP"/>
    <property type="match status" value="1"/>
</dbReference>
<dbReference type="PANTHER" id="PTHR46542">
    <property type="entry name" value="X-BOX BINDING PROTEIN 1"/>
    <property type="match status" value="1"/>
</dbReference>
<evidence type="ECO:0000256" key="7">
    <source>
        <dbReference type="SAM" id="MobiDB-lite"/>
    </source>
</evidence>
<feature type="compositionally biased region" description="Low complexity" evidence="7">
    <location>
        <begin position="106"/>
        <end position="119"/>
    </location>
</feature>
<feature type="domain" description="BZIP" evidence="8">
    <location>
        <begin position="53"/>
        <end position="99"/>
    </location>
</feature>
<evidence type="ECO:0000256" key="1">
    <source>
        <dbReference type="ARBA" id="ARBA00022843"/>
    </source>
</evidence>
<feature type="compositionally biased region" description="Polar residues" evidence="7">
    <location>
        <begin position="166"/>
        <end position="180"/>
    </location>
</feature>
<dbReference type="Proteomes" id="UP000054485">
    <property type="component" value="Unassembled WGS sequence"/>
</dbReference>
<dbReference type="GO" id="GO:0005634">
    <property type="term" value="C:nucleus"/>
    <property type="evidence" value="ECO:0007669"/>
    <property type="project" value="TreeGrafter"/>
</dbReference>
<keyword evidence="1" id="KW-0832">Ubl conjugation</keyword>
<feature type="compositionally biased region" description="Low complexity" evidence="7">
    <location>
        <begin position="186"/>
        <end position="214"/>
    </location>
</feature>